<feature type="region of interest" description="Disordered" evidence="1">
    <location>
        <begin position="1"/>
        <end position="46"/>
    </location>
</feature>
<feature type="region of interest" description="Disordered" evidence="1">
    <location>
        <begin position="317"/>
        <end position="344"/>
    </location>
</feature>
<dbReference type="AlphaFoldDB" id="A0AA88V5K5"/>
<protein>
    <submittedName>
        <fullName evidence="2">Uncharacterized protein</fullName>
    </submittedName>
</protein>
<feature type="compositionally biased region" description="Polar residues" evidence="1">
    <location>
        <begin position="1"/>
        <end position="23"/>
    </location>
</feature>
<reference evidence="2" key="1">
    <citation type="submission" date="2022-12" db="EMBL/GenBank/DDBJ databases">
        <title>Draft genome assemblies for two species of Escallonia (Escalloniales).</title>
        <authorList>
            <person name="Chanderbali A."/>
            <person name="Dervinis C."/>
            <person name="Anghel I."/>
            <person name="Soltis D."/>
            <person name="Soltis P."/>
            <person name="Zapata F."/>
        </authorList>
    </citation>
    <scope>NUCLEOTIDE SEQUENCE</scope>
    <source>
        <strain evidence="2">UCBG64.0493</strain>
        <tissue evidence="2">Leaf</tissue>
    </source>
</reference>
<proteinExistence type="predicted"/>
<evidence type="ECO:0000313" key="2">
    <source>
        <dbReference type="EMBL" id="KAK3002227.1"/>
    </source>
</evidence>
<dbReference type="Proteomes" id="UP001188597">
    <property type="component" value="Unassembled WGS sequence"/>
</dbReference>
<feature type="compositionally biased region" description="Low complexity" evidence="1">
    <location>
        <begin position="24"/>
        <end position="38"/>
    </location>
</feature>
<gene>
    <name evidence="2" type="ORF">RJ639_020780</name>
</gene>
<comment type="caution">
    <text evidence="2">The sequence shown here is derived from an EMBL/GenBank/DDBJ whole genome shotgun (WGS) entry which is preliminary data.</text>
</comment>
<feature type="non-terminal residue" evidence="2">
    <location>
        <position position="361"/>
    </location>
</feature>
<evidence type="ECO:0000256" key="1">
    <source>
        <dbReference type="SAM" id="MobiDB-lite"/>
    </source>
</evidence>
<name>A0AA88V5K5_9ASTE</name>
<evidence type="ECO:0000313" key="3">
    <source>
        <dbReference type="Proteomes" id="UP001188597"/>
    </source>
</evidence>
<accession>A0AA88V5K5</accession>
<keyword evidence="3" id="KW-1185">Reference proteome</keyword>
<organism evidence="2 3">
    <name type="scientific">Escallonia herrerae</name>
    <dbReference type="NCBI Taxonomy" id="1293975"/>
    <lineage>
        <taxon>Eukaryota</taxon>
        <taxon>Viridiplantae</taxon>
        <taxon>Streptophyta</taxon>
        <taxon>Embryophyta</taxon>
        <taxon>Tracheophyta</taxon>
        <taxon>Spermatophyta</taxon>
        <taxon>Magnoliopsida</taxon>
        <taxon>eudicotyledons</taxon>
        <taxon>Gunneridae</taxon>
        <taxon>Pentapetalae</taxon>
        <taxon>asterids</taxon>
        <taxon>campanulids</taxon>
        <taxon>Escalloniales</taxon>
        <taxon>Escalloniaceae</taxon>
        <taxon>Escallonia</taxon>
    </lineage>
</organism>
<sequence>AACSTTNPAQSTSTPEATCSTANPAQSTSTPQAAQSTTHPAQPTDATYRWKHASDSTYTRAAANTAVRDEVLLIAEASSAAMPRCPRHILGRWKHPSNSTDSSTAANTTVRYEILLIAEAGSTARPRCARHILGVGVASFGNNSSILSEVQDPLYFGYLSEEKMASLKVTVKCTAAAATGAKGVWNHRSLVSAARPLQKVSLTFASLLIAMFNFPAPLQYYLLAMAKSDNEETCQKVDKAADAVTETAKQVSKTAEVVTGKVSEVADSLKGQGADSIIKVAADKIKEKIRSCLPCHTDGCGQVGPALKSVQKLERGISTRVTKKRSSTNTAKPKSESKPQPEAKPGNYKLITIFLMAFVPC</sequence>
<dbReference type="EMBL" id="JAVXUP010002634">
    <property type="protein sequence ID" value="KAK3002227.1"/>
    <property type="molecule type" value="Genomic_DNA"/>
</dbReference>